<dbReference type="GO" id="GO:0061669">
    <property type="term" value="P:spontaneous neurotransmitter secretion"/>
    <property type="evidence" value="ECO:0007669"/>
    <property type="project" value="TreeGrafter"/>
</dbReference>
<dbReference type="GO" id="GO:0006887">
    <property type="term" value="P:exocytosis"/>
    <property type="evidence" value="ECO:0007669"/>
    <property type="project" value="TreeGrafter"/>
</dbReference>
<gene>
    <name evidence="3" type="ORF">GCK32_006081</name>
</gene>
<evidence type="ECO:0000313" key="4">
    <source>
        <dbReference type="Proteomes" id="UP001331761"/>
    </source>
</evidence>
<dbReference type="InterPro" id="IPR035892">
    <property type="entry name" value="C2_domain_sf"/>
</dbReference>
<dbReference type="SUPFAM" id="SSF49562">
    <property type="entry name" value="C2 domain (Calcium/lipid-binding domain, CaLB)"/>
    <property type="match status" value="1"/>
</dbReference>
<evidence type="ECO:0000259" key="2">
    <source>
        <dbReference type="PROSITE" id="PS50004"/>
    </source>
</evidence>
<accession>A0AAN8F391</accession>
<dbReference type="GO" id="GO:0098793">
    <property type="term" value="C:presynapse"/>
    <property type="evidence" value="ECO:0007669"/>
    <property type="project" value="GOC"/>
</dbReference>
<dbReference type="Pfam" id="PF00168">
    <property type="entry name" value="C2"/>
    <property type="match status" value="1"/>
</dbReference>
<dbReference type="EMBL" id="WIXE01017748">
    <property type="protein sequence ID" value="KAK5971467.1"/>
    <property type="molecule type" value="Genomic_DNA"/>
</dbReference>
<keyword evidence="1" id="KW-0479">Metal-binding</keyword>
<dbReference type="Gene3D" id="2.60.40.150">
    <property type="entry name" value="C2 domain"/>
    <property type="match status" value="1"/>
</dbReference>
<dbReference type="GO" id="GO:0017158">
    <property type="term" value="P:regulation of calcium ion-dependent exocytosis"/>
    <property type="evidence" value="ECO:0007669"/>
    <property type="project" value="TreeGrafter"/>
</dbReference>
<sequence>MLLVPLRDFTKPPLRAALSLELNYLSTTSSRRNVWCHLNHKSDIILKLQNLKAMDSNGFSDPYVELHLLPSNAEATKSTSRAIEKTLNPEWNEELHYYGVTEADKQEKTL</sequence>
<name>A0AAN8F391_TRICO</name>
<comment type="caution">
    <text evidence="3">The sequence shown here is derived from an EMBL/GenBank/DDBJ whole genome shotgun (WGS) entry which is preliminary data.</text>
</comment>
<dbReference type="PANTHER" id="PTHR45729">
    <property type="entry name" value="RABPHILIN, ISOFORM A"/>
    <property type="match status" value="1"/>
</dbReference>
<dbReference type="Proteomes" id="UP001331761">
    <property type="component" value="Unassembled WGS sequence"/>
</dbReference>
<dbReference type="AlphaFoldDB" id="A0AAN8F391"/>
<dbReference type="PANTHER" id="PTHR45729:SF6">
    <property type="entry name" value="RABPHILIN, ISOFORM A"/>
    <property type="match status" value="1"/>
</dbReference>
<dbReference type="PROSITE" id="PS50004">
    <property type="entry name" value="C2"/>
    <property type="match status" value="1"/>
</dbReference>
<feature type="domain" description="C2" evidence="2">
    <location>
        <begin position="21"/>
        <end position="110"/>
    </location>
</feature>
<dbReference type="PRINTS" id="PR00360">
    <property type="entry name" value="C2DOMAIN"/>
</dbReference>
<evidence type="ECO:0000313" key="3">
    <source>
        <dbReference type="EMBL" id="KAK5971467.1"/>
    </source>
</evidence>
<dbReference type="InterPro" id="IPR000008">
    <property type="entry name" value="C2_dom"/>
</dbReference>
<reference evidence="3 4" key="1">
    <citation type="submission" date="2019-10" db="EMBL/GenBank/DDBJ databases">
        <title>Assembly and Annotation for the nematode Trichostrongylus colubriformis.</title>
        <authorList>
            <person name="Martin J."/>
        </authorList>
    </citation>
    <scope>NUCLEOTIDE SEQUENCE [LARGE SCALE GENOMIC DNA]</scope>
    <source>
        <strain evidence="3">G859</strain>
        <tissue evidence="3">Whole worm</tissue>
    </source>
</reference>
<evidence type="ECO:0000256" key="1">
    <source>
        <dbReference type="ARBA" id="ARBA00022723"/>
    </source>
</evidence>
<protein>
    <recommendedName>
        <fullName evidence="2">C2 domain-containing protein</fullName>
    </recommendedName>
</protein>
<dbReference type="InterPro" id="IPR043566">
    <property type="entry name" value="Rabphilin/DOC2/Noc2"/>
</dbReference>
<organism evidence="3 4">
    <name type="scientific">Trichostrongylus colubriformis</name>
    <name type="common">Black scour worm</name>
    <dbReference type="NCBI Taxonomy" id="6319"/>
    <lineage>
        <taxon>Eukaryota</taxon>
        <taxon>Metazoa</taxon>
        <taxon>Ecdysozoa</taxon>
        <taxon>Nematoda</taxon>
        <taxon>Chromadorea</taxon>
        <taxon>Rhabditida</taxon>
        <taxon>Rhabditina</taxon>
        <taxon>Rhabditomorpha</taxon>
        <taxon>Strongyloidea</taxon>
        <taxon>Trichostrongylidae</taxon>
        <taxon>Trichostrongylus</taxon>
    </lineage>
</organism>
<proteinExistence type="predicted"/>
<dbReference type="GO" id="GO:0046872">
    <property type="term" value="F:metal ion binding"/>
    <property type="evidence" value="ECO:0007669"/>
    <property type="project" value="UniProtKB-KW"/>
</dbReference>
<keyword evidence="4" id="KW-1185">Reference proteome</keyword>